<reference evidence="1 2" key="1">
    <citation type="submission" date="2017-12" db="EMBL/GenBank/DDBJ databases">
        <title>Integrating genomic resources of turbot (Scophthalmus maximus) in depth evaluation of genetic and physical mapping variation across individuals.</title>
        <authorList>
            <person name="Martinez P."/>
        </authorList>
    </citation>
    <scope>NUCLEOTIDE SEQUENCE [LARGE SCALE GENOMIC DNA]</scope>
</reference>
<evidence type="ECO:0000313" key="1">
    <source>
        <dbReference type="EMBL" id="AWO98481.1"/>
    </source>
</evidence>
<sequence>MSDMKMAVDVDHPKGFGIDICMYSTASNQGMGTGSDFSTSELNRVGARLCPSRVARQGSFGMMGCR</sequence>
<accession>A0A2U9B3Z8</accession>
<evidence type="ECO:0000313" key="2">
    <source>
        <dbReference type="Proteomes" id="UP000246464"/>
    </source>
</evidence>
<dbReference type="Proteomes" id="UP000246464">
    <property type="component" value="Chromosome 3"/>
</dbReference>
<dbReference type="EMBL" id="CP026245">
    <property type="protein sequence ID" value="AWO98481.1"/>
    <property type="molecule type" value="Genomic_DNA"/>
</dbReference>
<gene>
    <name evidence="1" type="ORF">SMAX5B_008385</name>
</gene>
<protein>
    <submittedName>
        <fullName evidence="1">Uncharacterized protein</fullName>
    </submittedName>
</protein>
<name>A0A2U9B3Z8_SCOMX</name>
<organism evidence="1 2">
    <name type="scientific">Scophthalmus maximus</name>
    <name type="common">Turbot</name>
    <name type="synonym">Psetta maxima</name>
    <dbReference type="NCBI Taxonomy" id="52904"/>
    <lineage>
        <taxon>Eukaryota</taxon>
        <taxon>Metazoa</taxon>
        <taxon>Chordata</taxon>
        <taxon>Craniata</taxon>
        <taxon>Vertebrata</taxon>
        <taxon>Euteleostomi</taxon>
        <taxon>Actinopterygii</taxon>
        <taxon>Neopterygii</taxon>
        <taxon>Teleostei</taxon>
        <taxon>Neoteleostei</taxon>
        <taxon>Acanthomorphata</taxon>
        <taxon>Carangaria</taxon>
        <taxon>Pleuronectiformes</taxon>
        <taxon>Pleuronectoidei</taxon>
        <taxon>Scophthalmidae</taxon>
        <taxon>Scophthalmus</taxon>
    </lineage>
</organism>
<proteinExistence type="predicted"/>
<dbReference type="AlphaFoldDB" id="A0A2U9B3Z8"/>
<keyword evidence="2" id="KW-1185">Reference proteome</keyword>